<dbReference type="Pfam" id="PF02913">
    <property type="entry name" value="FAD-oxidase_C"/>
    <property type="match status" value="1"/>
</dbReference>
<dbReference type="InterPro" id="IPR017896">
    <property type="entry name" value="4Fe4S_Fe-S-bd"/>
</dbReference>
<dbReference type="InterPro" id="IPR016169">
    <property type="entry name" value="FAD-bd_PCMH_sub2"/>
</dbReference>
<dbReference type="InterPro" id="IPR017900">
    <property type="entry name" value="4Fe4S_Fe_S_CS"/>
</dbReference>
<dbReference type="SUPFAM" id="SSF46548">
    <property type="entry name" value="alpha-helical ferredoxin"/>
    <property type="match status" value="1"/>
</dbReference>
<dbReference type="GO" id="GO:0004458">
    <property type="term" value="F:D-lactate dehydrogenase (cytochrome) activity"/>
    <property type="evidence" value="ECO:0007669"/>
    <property type="project" value="UniProtKB-EC"/>
</dbReference>
<comment type="caution">
    <text evidence="13">The sequence shown here is derived from an EMBL/GenBank/DDBJ whole genome shotgun (WGS) entry which is preliminary data.</text>
</comment>
<evidence type="ECO:0000256" key="3">
    <source>
        <dbReference type="ARBA" id="ARBA00022630"/>
    </source>
</evidence>
<dbReference type="Pfam" id="PF13183">
    <property type="entry name" value="Fer4_8"/>
    <property type="match status" value="1"/>
</dbReference>
<dbReference type="FunFam" id="1.10.45.10:FF:000001">
    <property type="entry name" value="D-lactate dehydrogenase mitochondrial"/>
    <property type="match status" value="1"/>
</dbReference>
<dbReference type="Gene3D" id="1.10.1060.10">
    <property type="entry name" value="Alpha-helical ferredoxin"/>
    <property type="match status" value="1"/>
</dbReference>
<evidence type="ECO:0000256" key="5">
    <source>
        <dbReference type="ARBA" id="ARBA00022827"/>
    </source>
</evidence>
<dbReference type="InterPro" id="IPR004113">
    <property type="entry name" value="FAD-bd_oxidored_4_C"/>
</dbReference>
<dbReference type="FunFam" id="3.30.70.2740:FF:000006">
    <property type="entry name" value="NAD-independent D-lactate dehydrogenase"/>
    <property type="match status" value="1"/>
</dbReference>
<dbReference type="EMBL" id="AJYW02000290">
    <property type="protein sequence ID" value="OEE71456.1"/>
    <property type="molecule type" value="Genomic_DNA"/>
</dbReference>
<proteinExistence type="inferred from homology"/>
<dbReference type="InterPro" id="IPR004017">
    <property type="entry name" value="Cys_rich_dom"/>
</dbReference>
<protein>
    <recommendedName>
        <fullName evidence="10">D-lactate dehydrogenase (cytochrome)</fullName>
        <ecNumber evidence="10">1.1.2.4</ecNumber>
    </recommendedName>
</protein>
<dbReference type="Gene3D" id="3.30.70.2740">
    <property type="match status" value="1"/>
</dbReference>
<evidence type="ECO:0000259" key="11">
    <source>
        <dbReference type="PROSITE" id="PS51379"/>
    </source>
</evidence>
<dbReference type="GO" id="GO:0008720">
    <property type="term" value="F:D-lactate dehydrogenase (NAD+) activity"/>
    <property type="evidence" value="ECO:0007669"/>
    <property type="project" value="TreeGrafter"/>
</dbReference>
<dbReference type="GO" id="GO:1903457">
    <property type="term" value="P:lactate catabolic process"/>
    <property type="evidence" value="ECO:0007669"/>
    <property type="project" value="TreeGrafter"/>
</dbReference>
<dbReference type="InterPro" id="IPR009051">
    <property type="entry name" value="Helical_ferredxn"/>
</dbReference>
<comment type="cofactor">
    <cofactor evidence="1">
        <name>FAD</name>
        <dbReference type="ChEBI" id="CHEBI:57692"/>
    </cofactor>
</comment>
<evidence type="ECO:0000259" key="12">
    <source>
        <dbReference type="PROSITE" id="PS51387"/>
    </source>
</evidence>
<evidence type="ECO:0000256" key="10">
    <source>
        <dbReference type="ARBA" id="ARBA00038897"/>
    </source>
</evidence>
<keyword evidence="5" id="KW-0274">FAD</keyword>
<sequence>MNKPETNEQRDRYLTLEALLATQIDSKRIITQEAKRLAYGTDASFYRLIPKIVLRLTHLDEVIFAIQSCRELDISCTFRAAGTSLSGQAVSDSVLITLTDDWRDHKILDNGNKIILQPGVIGADANKYLAPYQRKIGPDPASINTCKIGGIAANNASGMCCGTAQNSYRTVDSMKIVFSDGSILDTGCKESIAAFKAIRPELIEGLENLCAETENNPALTERIRHKYRLKNTTGYALNALVDYSDPIEVIEHLMIGSEGTLGFIAEITYNTVIEHSHKASALLVFSNIEEASQAVTKLSHAPVAAVEMMDGRAMRSVADKPGMPVFIQHLDIEAASILVESHASDQAELDLQCKCIMESLTEFCIIESIPFTSQASTVATLWGIRKGMFPAVGAVREVGTTVIIEDVAFPVENLANGVRDLQALFDKYYYNEAIIFGHALEGNLHFVFTQGFDSQEEIDRYGCFMDDVAELVAVKYQGSLKAEHGTGRNMAPYVELEWGKDGYALMQQIKALFDPQGLLNPGVIINEDPHSHIQNLKPMPAADPLVDRCIECGFCEPVCPSRTLTLSPRQRIVLYRELQRRRTAGETVEASELEKIFEYQGLDTCAATGLCAERCPVGINTGDLVKQLRTAKYQKFTPIAKWTADHFETTTTLTKASLKSNQIATKIIGKAAVGKLTNGVRSLTHGKTPVWLPEYPQSNPHDIEKSVLHQKNTTEENEDKKVVYMPSCASRTMGQQQDASDQRPLTEVTLSLLKKAGFEVIVPNQLNDQCCGMPYDSKGMNDVAQQKSQQLEASLWQASQQGKYPVLMDTSPCAKRSIEQFTQPMTILEPTGFVTQYLLPHLNLAPIEETVMLHVTCSSRRMGLESDMFKLASACASDVIVPEHIQCCGWAGDKGFTTPELNQAAVHPLKEQVPAHCTRGFSNSRTCEIGLSHHSGIPYQSILYLVDEVAQ</sequence>
<evidence type="ECO:0000256" key="2">
    <source>
        <dbReference type="ARBA" id="ARBA00008000"/>
    </source>
</evidence>
<dbReference type="SUPFAM" id="SSF56176">
    <property type="entry name" value="FAD-binding/transporter-associated domain-like"/>
    <property type="match status" value="1"/>
</dbReference>
<reference evidence="13 14" key="1">
    <citation type="journal article" date="2012" name="Science">
        <title>Ecological populations of bacteria act as socially cohesive units of antibiotic production and resistance.</title>
        <authorList>
            <person name="Cordero O.X."/>
            <person name="Wildschutte H."/>
            <person name="Kirkup B."/>
            <person name="Proehl S."/>
            <person name="Ngo L."/>
            <person name="Hussain F."/>
            <person name="Le Roux F."/>
            <person name="Mincer T."/>
            <person name="Polz M.F."/>
        </authorList>
    </citation>
    <scope>NUCLEOTIDE SEQUENCE [LARGE SCALE GENOMIC DNA]</scope>
    <source>
        <strain evidence="13 14">FF-238</strain>
    </source>
</reference>
<evidence type="ECO:0000256" key="9">
    <source>
        <dbReference type="ARBA" id="ARBA00023014"/>
    </source>
</evidence>
<name>A0A1E5CNH6_9VIBR</name>
<dbReference type="GO" id="GO:0071949">
    <property type="term" value="F:FAD binding"/>
    <property type="evidence" value="ECO:0007669"/>
    <property type="project" value="InterPro"/>
</dbReference>
<dbReference type="GO" id="GO:0046872">
    <property type="term" value="F:metal ion binding"/>
    <property type="evidence" value="ECO:0007669"/>
    <property type="project" value="UniProtKB-KW"/>
</dbReference>
<keyword evidence="9" id="KW-0411">Iron-sulfur</keyword>
<dbReference type="InterPro" id="IPR016164">
    <property type="entry name" value="FAD-linked_Oxase-like_C"/>
</dbReference>
<evidence type="ECO:0000313" key="13">
    <source>
        <dbReference type="EMBL" id="OEE71456.1"/>
    </source>
</evidence>
<dbReference type="Gene3D" id="3.30.465.10">
    <property type="match status" value="1"/>
</dbReference>
<dbReference type="PROSITE" id="PS00198">
    <property type="entry name" value="4FE4S_FER_1"/>
    <property type="match status" value="1"/>
</dbReference>
<dbReference type="FunFam" id="1.10.1060.10:FF:000019">
    <property type="entry name" value="Oxidoreductase/iron-sulfur cluster-binding protein"/>
    <property type="match status" value="1"/>
</dbReference>
<evidence type="ECO:0000313" key="14">
    <source>
        <dbReference type="Proteomes" id="UP000094165"/>
    </source>
</evidence>
<dbReference type="PROSITE" id="PS51387">
    <property type="entry name" value="FAD_PCMH"/>
    <property type="match status" value="1"/>
</dbReference>
<dbReference type="Pfam" id="PF02754">
    <property type="entry name" value="CCG"/>
    <property type="match status" value="1"/>
</dbReference>
<keyword evidence="7" id="KW-0560">Oxidoreductase</keyword>
<dbReference type="EC" id="1.1.2.4" evidence="10"/>
<dbReference type="PANTHER" id="PTHR11748:SF111">
    <property type="entry name" value="D-LACTATE DEHYDROGENASE, MITOCHONDRIAL-RELATED"/>
    <property type="match status" value="1"/>
</dbReference>
<keyword evidence="4" id="KW-0479">Metal-binding</keyword>
<dbReference type="PANTHER" id="PTHR11748">
    <property type="entry name" value="D-LACTATE DEHYDROGENASE"/>
    <property type="match status" value="1"/>
</dbReference>
<feature type="domain" description="4Fe-4S ferredoxin-type" evidence="11">
    <location>
        <begin position="538"/>
        <end position="569"/>
    </location>
</feature>
<dbReference type="Pfam" id="PF01565">
    <property type="entry name" value="FAD_binding_4"/>
    <property type="match status" value="1"/>
</dbReference>
<accession>A0A1E5CNH6</accession>
<dbReference type="InterPro" id="IPR016171">
    <property type="entry name" value="Vanillyl_alc_oxidase_C-sub2"/>
</dbReference>
<evidence type="ECO:0000256" key="1">
    <source>
        <dbReference type="ARBA" id="ARBA00001974"/>
    </source>
</evidence>
<evidence type="ECO:0000256" key="8">
    <source>
        <dbReference type="ARBA" id="ARBA00023004"/>
    </source>
</evidence>
<dbReference type="AlphaFoldDB" id="A0A1E5CNH6"/>
<comment type="similarity">
    <text evidence="2">Belongs to the FAD-binding oxidoreductase/transferase type 4 family.</text>
</comment>
<dbReference type="Gene3D" id="1.10.45.10">
    <property type="entry name" value="Vanillyl-alcohol Oxidase, Chain A, domain 4"/>
    <property type="match status" value="1"/>
</dbReference>
<feature type="domain" description="FAD-binding PCMH-type" evidence="12">
    <location>
        <begin position="46"/>
        <end position="274"/>
    </location>
</feature>
<keyword evidence="6" id="KW-0809">Transit peptide</keyword>
<dbReference type="Proteomes" id="UP000094165">
    <property type="component" value="Unassembled WGS sequence"/>
</dbReference>
<dbReference type="GO" id="GO:0051536">
    <property type="term" value="F:iron-sulfur cluster binding"/>
    <property type="evidence" value="ECO:0007669"/>
    <property type="project" value="UniProtKB-KW"/>
</dbReference>
<evidence type="ECO:0000256" key="4">
    <source>
        <dbReference type="ARBA" id="ARBA00022723"/>
    </source>
</evidence>
<keyword evidence="8" id="KW-0408">Iron</keyword>
<keyword evidence="14" id="KW-1185">Reference proteome</keyword>
<dbReference type="InterPro" id="IPR036318">
    <property type="entry name" value="FAD-bd_PCMH-like_sf"/>
</dbReference>
<dbReference type="PROSITE" id="PS51379">
    <property type="entry name" value="4FE4S_FER_2"/>
    <property type="match status" value="1"/>
</dbReference>
<keyword evidence="3" id="KW-0285">Flavoprotein</keyword>
<evidence type="ECO:0000256" key="7">
    <source>
        <dbReference type="ARBA" id="ARBA00023002"/>
    </source>
</evidence>
<dbReference type="InterPro" id="IPR016166">
    <property type="entry name" value="FAD-bd_PCMH"/>
</dbReference>
<dbReference type="SUPFAM" id="SSF55103">
    <property type="entry name" value="FAD-linked oxidases, C-terminal domain"/>
    <property type="match status" value="1"/>
</dbReference>
<dbReference type="RefSeq" id="WP_017054359.1">
    <property type="nucleotide sequence ID" value="NZ_AJYW02000290.1"/>
</dbReference>
<dbReference type="Gene3D" id="3.30.70.2190">
    <property type="match status" value="1"/>
</dbReference>
<gene>
    <name evidence="13" type="ORF">A130_00960</name>
</gene>
<organism evidence="13 14">
    <name type="scientific">Vibrio genomosp. F6 str. FF-238</name>
    <dbReference type="NCBI Taxonomy" id="1191298"/>
    <lineage>
        <taxon>Bacteria</taxon>
        <taxon>Pseudomonadati</taxon>
        <taxon>Pseudomonadota</taxon>
        <taxon>Gammaproteobacteria</taxon>
        <taxon>Vibrionales</taxon>
        <taxon>Vibrionaceae</taxon>
        <taxon>Vibrio</taxon>
    </lineage>
</organism>
<dbReference type="InterPro" id="IPR006094">
    <property type="entry name" value="Oxid_FAD_bind_N"/>
</dbReference>
<evidence type="ECO:0000256" key="6">
    <source>
        <dbReference type="ARBA" id="ARBA00022946"/>
    </source>
</evidence>